<feature type="transmembrane region" description="Helical" evidence="20">
    <location>
        <begin position="169"/>
        <end position="186"/>
    </location>
</feature>
<keyword evidence="17" id="KW-1208">Phospholipid metabolism</keyword>
<proteinExistence type="inferred from homology"/>
<comment type="pathway">
    <text evidence="4">Lipid metabolism.</text>
</comment>
<comment type="similarity">
    <text evidence="5 18">Belongs to the CDS family.</text>
</comment>
<dbReference type="GO" id="GO:0005886">
    <property type="term" value="C:plasma membrane"/>
    <property type="evidence" value="ECO:0007669"/>
    <property type="project" value="UniProtKB-SubCell"/>
</dbReference>
<feature type="transmembrane region" description="Helical" evidence="20">
    <location>
        <begin position="249"/>
        <end position="268"/>
    </location>
</feature>
<keyword evidence="22" id="KW-1185">Reference proteome</keyword>
<feature type="transmembrane region" description="Helical" evidence="20">
    <location>
        <begin position="315"/>
        <end position="335"/>
    </location>
</feature>
<dbReference type="UniPathway" id="UPA00557">
    <property type="reaction ID" value="UER00614"/>
</dbReference>
<dbReference type="Proteomes" id="UP000619260">
    <property type="component" value="Unassembled WGS sequence"/>
</dbReference>
<comment type="caution">
    <text evidence="21">The sequence shown here is derived from an EMBL/GenBank/DDBJ whole genome shotgun (WGS) entry which is preliminary data.</text>
</comment>
<feature type="transmembrane region" description="Helical" evidence="20">
    <location>
        <begin position="341"/>
        <end position="363"/>
    </location>
</feature>
<sequence>MRPSDPAPERPPPSLRAAHRARHSHAAPEPDFEPEGRRTGRNWASNGYSENGYASETTGFAAETEELYSRREAAERFRDPDPAAERYPDPAAERYQDPAEARTVVQPAVRVSAEPGEPPAYEEPAPESVPHAAPAEKKSRAGRDLPAAFGVAVVLGGGTLAALLLFKPAFYVIVFAAVLVATWEMVRAIHTSGPKPPMLPLLLGGPAMVGLTVLGGADAVLYGLLGTVIAIFVWRLGDGPEHYNRDVVPGLLVAMYVPFLGCFVALLIDPPDGHWRVIATLVTVVLSDTGGYVAGVFLGKHPMAPRVSPKKSWEGFGGSLLASGVGAALMLFFMFDVPWWGGLLFGVAVAASATLGDLAESLLKRDLGIKDMSSLLPGHGGLMDRLDSILFAAPVAYGLLMLLASPG</sequence>
<gene>
    <name evidence="21" type="ORF">Val02_27180</name>
</gene>
<reference evidence="21" key="1">
    <citation type="submission" date="2021-01" db="EMBL/GenBank/DDBJ databases">
        <title>Whole genome shotgun sequence of Virgisporangium aliadipatigenens NBRC 105644.</title>
        <authorList>
            <person name="Komaki H."/>
            <person name="Tamura T."/>
        </authorList>
    </citation>
    <scope>NUCLEOTIDE SEQUENCE</scope>
    <source>
        <strain evidence="21">NBRC 105644</strain>
    </source>
</reference>
<dbReference type="GO" id="GO:0016024">
    <property type="term" value="P:CDP-diacylglycerol biosynthetic process"/>
    <property type="evidence" value="ECO:0007669"/>
    <property type="project" value="UniProtKB-UniPathway"/>
</dbReference>
<evidence type="ECO:0000313" key="21">
    <source>
        <dbReference type="EMBL" id="GIJ45832.1"/>
    </source>
</evidence>
<dbReference type="PROSITE" id="PS01315">
    <property type="entry name" value="CDS"/>
    <property type="match status" value="1"/>
</dbReference>
<dbReference type="RefSeq" id="WP_203899370.1">
    <property type="nucleotide sequence ID" value="NZ_BOPF01000008.1"/>
</dbReference>
<dbReference type="PANTHER" id="PTHR46382:SF1">
    <property type="entry name" value="PHOSPHATIDATE CYTIDYLYLTRANSFERASE"/>
    <property type="match status" value="1"/>
</dbReference>
<evidence type="ECO:0000256" key="5">
    <source>
        <dbReference type="ARBA" id="ARBA00010185"/>
    </source>
</evidence>
<comment type="catalytic activity">
    <reaction evidence="1 18">
        <text>a 1,2-diacyl-sn-glycero-3-phosphate + CTP + H(+) = a CDP-1,2-diacyl-sn-glycerol + diphosphate</text>
        <dbReference type="Rhea" id="RHEA:16229"/>
        <dbReference type="ChEBI" id="CHEBI:15378"/>
        <dbReference type="ChEBI" id="CHEBI:33019"/>
        <dbReference type="ChEBI" id="CHEBI:37563"/>
        <dbReference type="ChEBI" id="CHEBI:58332"/>
        <dbReference type="ChEBI" id="CHEBI:58608"/>
        <dbReference type="EC" id="2.7.7.41"/>
    </reaction>
</comment>
<feature type="compositionally biased region" description="Basic and acidic residues" evidence="19">
    <location>
        <begin position="67"/>
        <end position="100"/>
    </location>
</feature>
<dbReference type="Pfam" id="PF01148">
    <property type="entry name" value="CTP_transf_1"/>
    <property type="match status" value="1"/>
</dbReference>
<accession>A0A8J3YK97</accession>
<evidence type="ECO:0000256" key="2">
    <source>
        <dbReference type="ARBA" id="ARBA00004651"/>
    </source>
</evidence>
<evidence type="ECO:0000256" key="10">
    <source>
        <dbReference type="ARBA" id="ARBA00022679"/>
    </source>
</evidence>
<keyword evidence="13 20" id="KW-1133">Transmembrane helix</keyword>
<comment type="pathway">
    <text evidence="3 18">Phospholipid metabolism; CDP-diacylglycerol biosynthesis; CDP-diacylglycerol from sn-glycerol 3-phosphate: step 3/3.</text>
</comment>
<evidence type="ECO:0000256" key="4">
    <source>
        <dbReference type="ARBA" id="ARBA00005189"/>
    </source>
</evidence>
<evidence type="ECO:0000256" key="13">
    <source>
        <dbReference type="ARBA" id="ARBA00022989"/>
    </source>
</evidence>
<dbReference type="PANTHER" id="PTHR46382">
    <property type="entry name" value="PHOSPHATIDATE CYTIDYLYLTRANSFERASE"/>
    <property type="match status" value="1"/>
</dbReference>
<evidence type="ECO:0000256" key="3">
    <source>
        <dbReference type="ARBA" id="ARBA00005119"/>
    </source>
</evidence>
<evidence type="ECO:0000256" key="17">
    <source>
        <dbReference type="ARBA" id="ARBA00023264"/>
    </source>
</evidence>
<dbReference type="InterPro" id="IPR000374">
    <property type="entry name" value="PC_trans"/>
</dbReference>
<keyword evidence="8" id="KW-1003">Cell membrane</keyword>
<evidence type="ECO:0000256" key="20">
    <source>
        <dbReference type="SAM" id="Phobius"/>
    </source>
</evidence>
<feature type="transmembrane region" description="Helical" evidence="20">
    <location>
        <begin position="274"/>
        <end position="294"/>
    </location>
</feature>
<feature type="transmembrane region" description="Helical" evidence="20">
    <location>
        <begin position="220"/>
        <end position="237"/>
    </location>
</feature>
<protein>
    <recommendedName>
        <fullName evidence="7 18">Phosphatidate cytidylyltransferase</fullName>
        <ecNumber evidence="6 18">2.7.7.41</ecNumber>
    </recommendedName>
</protein>
<keyword evidence="14" id="KW-0443">Lipid metabolism</keyword>
<evidence type="ECO:0000313" key="22">
    <source>
        <dbReference type="Proteomes" id="UP000619260"/>
    </source>
</evidence>
<keyword evidence="10 18" id="KW-0808">Transferase</keyword>
<feature type="compositionally biased region" description="Pro residues" evidence="19">
    <location>
        <begin position="1"/>
        <end position="14"/>
    </location>
</feature>
<evidence type="ECO:0000256" key="12">
    <source>
        <dbReference type="ARBA" id="ARBA00022695"/>
    </source>
</evidence>
<feature type="region of interest" description="Disordered" evidence="19">
    <location>
        <begin position="1"/>
        <end position="137"/>
    </location>
</feature>
<dbReference type="EC" id="2.7.7.41" evidence="6 18"/>
<evidence type="ECO:0000256" key="7">
    <source>
        <dbReference type="ARBA" id="ARBA00019373"/>
    </source>
</evidence>
<evidence type="ECO:0000256" key="6">
    <source>
        <dbReference type="ARBA" id="ARBA00012487"/>
    </source>
</evidence>
<keyword evidence="15 20" id="KW-0472">Membrane</keyword>
<keyword evidence="16" id="KW-0594">Phospholipid biosynthesis</keyword>
<feature type="transmembrane region" description="Helical" evidence="20">
    <location>
        <begin position="145"/>
        <end position="163"/>
    </location>
</feature>
<feature type="compositionally biased region" description="Polar residues" evidence="19">
    <location>
        <begin position="42"/>
        <end position="58"/>
    </location>
</feature>
<keyword evidence="9" id="KW-0444">Lipid biosynthesis</keyword>
<evidence type="ECO:0000256" key="18">
    <source>
        <dbReference type="RuleBase" id="RU003938"/>
    </source>
</evidence>
<evidence type="ECO:0000256" key="9">
    <source>
        <dbReference type="ARBA" id="ARBA00022516"/>
    </source>
</evidence>
<dbReference type="EMBL" id="BOPF01000008">
    <property type="protein sequence ID" value="GIJ45832.1"/>
    <property type="molecule type" value="Genomic_DNA"/>
</dbReference>
<evidence type="ECO:0000256" key="14">
    <source>
        <dbReference type="ARBA" id="ARBA00023098"/>
    </source>
</evidence>
<evidence type="ECO:0000256" key="15">
    <source>
        <dbReference type="ARBA" id="ARBA00023136"/>
    </source>
</evidence>
<evidence type="ECO:0000256" key="8">
    <source>
        <dbReference type="ARBA" id="ARBA00022475"/>
    </source>
</evidence>
<evidence type="ECO:0000256" key="11">
    <source>
        <dbReference type="ARBA" id="ARBA00022692"/>
    </source>
</evidence>
<keyword evidence="11 18" id="KW-0812">Transmembrane</keyword>
<evidence type="ECO:0000256" key="19">
    <source>
        <dbReference type="SAM" id="MobiDB-lite"/>
    </source>
</evidence>
<evidence type="ECO:0000256" key="1">
    <source>
        <dbReference type="ARBA" id="ARBA00001698"/>
    </source>
</evidence>
<comment type="subcellular location">
    <subcellularLocation>
        <location evidence="2">Cell membrane</location>
        <topology evidence="2">Multi-pass membrane protein</topology>
    </subcellularLocation>
</comment>
<evidence type="ECO:0000256" key="16">
    <source>
        <dbReference type="ARBA" id="ARBA00023209"/>
    </source>
</evidence>
<organism evidence="21 22">
    <name type="scientific">Virgisporangium aliadipatigenens</name>
    <dbReference type="NCBI Taxonomy" id="741659"/>
    <lineage>
        <taxon>Bacteria</taxon>
        <taxon>Bacillati</taxon>
        <taxon>Actinomycetota</taxon>
        <taxon>Actinomycetes</taxon>
        <taxon>Micromonosporales</taxon>
        <taxon>Micromonosporaceae</taxon>
        <taxon>Virgisporangium</taxon>
    </lineage>
</organism>
<dbReference type="AlphaFoldDB" id="A0A8J3YK97"/>
<keyword evidence="12 18" id="KW-0548">Nucleotidyltransferase</keyword>
<dbReference type="GO" id="GO:0004605">
    <property type="term" value="F:phosphatidate cytidylyltransferase activity"/>
    <property type="evidence" value="ECO:0007669"/>
    <property type="project" value="UniProtKB-EC"/>
</dbReference>
<name>A0A8J3YK97_9ACTN</name>